<comment type="caution">
    <text evidence="2">The sequence shown here is derived from an EMBL/GenBank/DDBJ whole genome shotgun (WGS) entry which is preliminary data.</text>
</comment>
<gene>
    <name evidence="2" type="ORF">KIW84_040173</name>
</gene>
<evidence type="ECO:0000313" key="3">
    <source>
        <dbReference type="Proteomes" id="UP001058974"/>
    </source>
</evidence>
<organism evidence="2 3">
    <name type="scientific">Pisum sativum</name>
    <name type="common">Garden pea</name>
    <name type="synonym">Lathyrus oleraceus</name>
    <dbReference type="NCBI Taxonomy" id="3888"/>
    <lineage>
        <taxon>Eukaryota</taxon>
        <taxon>Viridiplantae</taxon>
        <taxon>Streptophyta</taxon>
        <taxon>Embryophyta</taxon>
        <taxon>Tracheophyta</taxon>
        <taxon>Spermatophyta</taxon>
        <taxon>Magnoliopsida</taxon>
        <taxon>eudicotyledons</taxon>
        <taxon>Gunneridae</taxon>
        <taxon>Pentapetalae</taxon>
        <taxon>rosids</taxon>
        <taxon>fabids</taxon>
        <taxon>Fabales</taxon>
        <taxon>Fabaceae</taxon>
        <taxon>Papilionoideae</taxon>
        <taxon>50 kb inversion clade</taxon>
        <taxon>NPAAA clade</taxon>
        <taxon>Hologalegina</taxon>
        <taxon>IRL clade</taxon>
        <taxon>Fabeae</taxon>
        <taxon>Lathyrus</taxon>
    </lineage>
</organism>
<evidence type="ECO:0000256" key="1">
    <source>
        <dbReference type="SAM" id="MobiDB-lite"/>
    </source>
</evidence>
<dbReference type="Gramene" id="Psat04G0017300-T1">
    <property type="protein sequence ID" value="KAI5414581.1"/>
    <property type="gene ID" value="KIW84_040173"/>
</dbReference>
<reference evidence="2 3" key="1">
    <citation type="journal article" date="2022" name="Nat. Genet.">
        <title>Improved pea reference genome and pan-genome highlight genomic features and evolutionary characteristics.</title>
        <authorList>
            <person name="Yang T."/>
            <person name="Liu R."/>
            <person name="Luo Y."/>
            <person name="Hu S."/>
            <person name="Wang D."/>
            <person name="Wang C."/>
            <person name="Pandey M.K."/>
            <person name="Ge S."/>
            <person name="Xu Q."/>
            <person name="Li N."/>
            <person name="Li G."/>
            <person name="Huang Y."/>
            <person name="Saxena R.K."/>
            <person name="Ji Y."/>
            <person name="Li M."/>
            <person name="Yan X."/>
            <person name="He Y."/>
            <person name="Liu Y."/>
            <person name="Wang X."/>
            <person name="Xiang C."/>
            <person name="Varshney R.K."/>
            <person name="Ding H."/>
            <person name="Gao S."/>
            <person name="Zong X."/>
        </authorList>
    </citation>
    <scope>NUCLEOTIDE SEQUENCE [LARGE SCALE GENOMIC DNA]</scope>
    <source>
        <strain evidence="2 3">cv. Zhongwan 6</strain>
    </source>
</reference>
<keyword evidence="3" id="KW-1185">Reference proteome</keyword>
<protein>
    <submittedName>
        <fullName evidence="2">Uncharacterized protein</fullName>
    </submittedName>
</protein>
<sequence>MKLNEVLSDVRLRIATDVTGCRDFKARQIDRQIVEGDSIASHIHEPEQVASHVPESEPTVSHVHELEPPTSHVPEPEPPTNHVPEPESTTQVSEPDTQAFIEQNIHLNFFYHIEPETLASFLDDEDFRDYVIGTLTSVVLNRNRFDCSLYG</sequence>
<feature type="region of interest" description="Disordered" evidence="1">
    <location>
        <begin position="45"/>
        <end position="94"/>
    </location>
</feature>
<dbReference type="Proteomes" id="UP001058974">
    <property type="component" value="Chromosome 4"/>
</dbReference>
<proteinExistence type="predicted"/>
<dbReference type="EMBL" id="JAMSHJ010000004">
    <property type="protein sequence ID" value="KAI5414581.1"/>
    <property type="molecule type" value="Genomic_DNA"/>
</dbReference>
<evidence type="ECO:0000313" key="2">
    <source>
        <dbReference type="EMBL" id="KAI5414581.1"/>
    </source>
</evidence>
<name>A0A9D4X5F4_PEA</name>
<dbReference type="AlphaFoldDB" id="A0A9D4X5F4"/>
<accession>A0A9D4X5F4</accession>